<dbReference type="CDD" id="cd03257">
    <property type="entry name" value="ABC_NikE_OppD_transporters"/>
    <property type="match status" value="2"/>
</dbReference>
<gene>
    <name evidence="10" type="primary">oppD6</name>
    <name evidence="10" type="ORF">SRIMR7_23095</name>
</gene>
<protein>
    <submittedName>
        <fullName evidence="10">Oligopeptide transport ATP-binding protein OppD</fullName>
    </submittedName>
</protein>
<dbReference type="PROSITE" id="PS50893">
    <property type="entry name" value="ABC_TRANSPORTER_2"/>
    <property type="match status" value="2"/>
</dbReference>
<sequence>MTDLHVTYPGETGPVHAVRGLSYAVRPGEVLGIVGESGAGKSAAAQAVLGLLPDGTEVRGSVELDGRELLGLDDAALSEIRGNGIGMVFQDPLSALTPVYSVGNQLVEALRVHQDLSRKAARTRAVELLDLVGIPDPHRRADAFPHEFSGGMRQRAVVAMAIANDPRVIVADEPTTALDVTIQAQILDVLKTAREVTGAAIVLITHDLGVVAGFADRVQVMYAGRPVEYGTVDEIYYRPRMPYTIGLLGATPRLDGPAGAPLVPIHGAPPSLSALPPGCPFAPRCPVAVDRCRETEPAPARGTDAGHTVACHRGTEIADGSLPRAGIFGTVRGEGAGERESDTGVPSPARTQAAGAHPVRTGSAPTELAPTEPTAADSAPTGLAPADSAPADSAPTSSAPADSAPTGSAPADSAPTTPTPPAPAPANRPSTRPNRTVSTPQQGVTQGWPAGTGPAAPTLLQVTALTKHFPQTRRTLLKRPTGTIRAVDGIDLAIREGETLALVGESGCGKTTTLLEIMDLAAGQAGTVRLFGQDVRELDRAGRKRLRRDLQIVFQDPTAALDPRMPVGDILAEPLRTHRVPRDRIAARVPELLELVGLAADDAGRYPREFSGGQRQRIAIARALALEPRLLVLDEPVSALDVSVQAGVLNLLDELKARLRLSYLLVAHDLSVVRHSADRVAVMYLGRIVESGGTAEVFAAPSHPYTRALLSAVPLPDPRKERARTRVLLSGDLPSPADVPSGCRFRSRCPLYATLGAPEQRRCREDDPLLRPAPTGRGTHGPRTAGHHESDGHTSACHHPAPPPGG</sequence>
<dbReference type="PANTHER" id="PTHR43297:SF2">
    <property type="entry name" value="DIPEPTIDE TRANSPORT ATP-BINDING PROTEIN DPPD"/>
    <property type="match status" value="1"/>
</dbReference>
<keyword evidence="4" id="KW-1003">Cell membrane</keyword>
<comment type="subcellular location">
    <subcellularLocation>
        <location evidence="1">Cell membrane</location>
        <topology evidence="1">Peripheral membrane protein</topology>
    </subcellularLocation>
</comment>
<feature type="compositionally biased region" description="Basic and acidic residues" evidence="8">
    <location>
        <begin position="760"/>
        <end position="769"/>
    </location>
</feature>
<dbReference type="NCBIfam" id="NF008453">
    <property type="entry name" value="PRK11308.1"/>
    <property type="match status" value="2"/>
</dbReference>
<evidence type="ECO:0000259" key="9">
    <source>
        <dbReference type="PROSITE" id="PS50893"/>
    </source>
</evidence>
<evidence type="ECO:0000256" key="7">
    <source>
        <dbReference type="ARBA" id="ARBA00023136"/>
    </source>
</evidence>
<evidence type="ECO:0000256" key="1">
    <source>
        <dbReference type="ARBA" id="ARBA00004202"/>
    </source>
</evidence>
<dbReference type="GeneID" id="71455899"/>
<dbReference type="PROSITE" id="PS00211">
    <property type="entry name" value="ABC_TRANSPORTER_1"/>
    <property type="match status" value="2"/>
</dbReference>
<dbReference type="RefSeq" id="WP_078575454.1">
    <property type="nucleotide sequence ID" value="NZ_CP094298.1"/>
</dbReference>
<dbReference type="Proteomes" id="UP000829494">
    <property type="component" value="Chromosome"/>
</dbReference>
<dbReference type="EMBL" id="CP094298">
    <property type="protein sequence ID" value="UNZ05045.1"/>
    <property type="molecule type" value="Genomic_DNA"/>
</dbReference>
<evidence type="ECO:0000313" key="10">
    <source>
        <dbReference type="EMBL" id="UNZ05045.1"/>
    </source>
</evidence>
<dbReference type="SMART" id="SM00382">
    <property type="entry name" value="AAA"/>
    <property type="match status" value="2"/>
</dbReference>
<accession>A0ABY3Z416</accession>
<keyword evidence="11" id="KW-1185">Reference proteome</keyword>
<dbReference type="InterPro" id="IPR003439">
    <property type="entry name" value="ABC_transporter-like_ATP-bd"/>
</dbReference>
<organism evidence="10 11">
    <name type="scientific">Streptomyces rimosus subsp. rimosus</name>
    <dbReference type="NCBI Taxonomy" id="132474"/>
    <lineage>
        <taxon>Bacteria</taxon>
        <taxon>Bacillati</taxon>
        <taxon>Actinomycetota</taxon>
        <taxon>Actinomycetes</taxon>
        <taxon>Kitasatosporales</taxon>
        <taxon>Streptomycetaceae</taxon>
        <taxon>Streptomyces</taxon>
    </lineage>
</organism>
<comment type="similarity">
    <text evidence="2">Belongs to the ABC transporter superfamily.</text>
</comment>
<dbReference type="InterPro" id="IPR013563">
    <property type="entry name" value="Oligopep_ABC_C"/>
</dbReference>
<dbReference type="InterPro" id="IPR003593">
    <property type="entry name" value="AAA+_ATPase"/>
</dbReference>
<dbReference type="InterPro" id="IPR027417">
    <property type="entry name" value="P-loop_NTPase"/>
</dbReference>
<dbReference type="Pfam" id="PF08352">
    <property type="entry name" value="oligo_HPY"/>
    <property type="match status" value="2"/>
</dbReference>
<feature type="region of interest" description="Disordered" evidence="8">
    <location>
        <begin position="760"/>
        <end position="806"/>
    </location>
</feature>
<dbReference type="InterPro" id="IPR017871">
    <property type="entry name" value="ABC_transporter-like_CS"/>
</dbReference>
<dbReference type="Gene3D" id="3.40.50.300">
    <property type="entry name" value="P-loop containing nucleotide triphosphate hydrolases"/>
    <property type="match status" value="2"/>
</dbReference>
<dbReference type="PANTHER" id="PTHR43297">
    <property type="entry name" value="OLIGOPEPTIDE TRANSPORT ATP-BINDING PROTEIN APPD"/>
    <property type="match status" value="1"/>
</dbReference>
<evidence type="ECO:0000256" key="8">
    <source>
        <dbReference type="SAM" id="MobiDB-lite"/>
    </source>
</evidence>
<dbReference type="NCBIfam" id="TIGR01727">
    <property type="entry name" value="oligo_HPY"/>
    <property type="match status" value="2"/>
</dbReference>
<keyword evidence="6 10" id="KW-0067">ATP-binding</keyword>
<dbReference type="SUPFAM" id="SSF52540">
    <property type="entry name" value="P-loop containing nucleoside triphosphate hydrolases"/>
    <property type="match status" value="2"/>
</dbReference>
<evidence type="ECO:0000256" key="5">
    <source>
        <dbReference type="ARBA" id="ARBA00022741"/>
    </source>
</evidence>
<proteinExistence type="inferred from homology"/>
<evidence type="ECO:0000256" key="3">
    <source>
        <dbReference type="ARBA" id="ARBA00022448"/>
    </source>
</evidence>
<dbReference type="InterPro" id="IPR050388">
    <property type="entry name" value="ABC_Ni/Peptide_Import"/>
</dbReference>
<dbReference type="Pfam" id="PF00005">
    <property type="entry name" value="ABC_tran"/>
    <property type="match status" value="2"/>
</dbReference>
<name>A0ABY3Z416_STRRM</name>
<feature type="compositionally biased region" description="Pro residues" evidence="8">
    <location>
        <begin position="417"/>
        <end position="426"/>
    </location>
</feature>
<evidence type="ECO:0000256" key="6">
    <source>
        <dbReference type="ARBA" id="ARBA00022840"/>
    </source>
</evidence>
<evidence type="ECO:0000256" key="4">
    <source>
        <dbReference type="ARBA" id="ARBA00022475"/>
    </source>
</evidence>
<evidence type="ECO:0000256" key="2">
    <source>
        <dbReference type="ARBA" id="ARBA00005417"/>
    </source>
</evidence>
<feature type="domain" description="ABC transporter" evidence="9">
    <location>
        <begin position="460"/>
        <end position="710"/>
    </location>
</feature>
<feature type="compositionally biased region" description="Low complexity" evidence="8">
    <location>
        <begin position="384"/>
        <end position="416"/>
    </location>
</feature>
<keyword evidence="7" id="KW-0472">Membrane</keyword>
<feature type="domain" description="ABC transporter" evidence="9">
    <location>
        <begin position="1"/>
        <end position="248"/>
    </location>
</feature>
<dbReference type="NCBIfam" id="NF007739">
    <property type="entry name" value="PRK10419.1"/>
    <property type="match status" value="2"/>
</dbReference>
<feature type="region of interest" description="Disordered" evidence="8">
    <location>
        <begin position="319"/>
        <end position="456"/>
    </location>
</feature>
<evidence type="ECO:0000313" key="11">
    <source>
        <dbReference type="Proteomes" id="UP000829494"/>
    </source>
</evidence>
<dbReference type="GO" id="GO:0005524">
    <property type="term" value="F:ATP binding"/>
    <property type="evidence" value="ECO:0007669"/>
    <property type="project" value="UniProtKB-KW"/>
</dbReference>
<feature type="compositionally biased region" description="Low complexity" evidence="8">
    <location>
        <begin position="427"/>
        <end position="436"/>
    </location>
</feature>
<keyword evidence="3" id="KW-0813">Transport</keyword>
<keyword evidence="5" id="KW-0547">Nucleotide-binding</keyword>
<reference evidence="10 11" key="1">
    <citation type="submission" date="2022-03" db="EMBL/GenBank/DDBJ databases">
        <title>Complete genome of Streptomyces rimosus ssp. rimosus R7 (=ATCC 10970).</title>
        <authorList>
            <person name="Beganovic S."/>
            <person name="Ruckert C."/>
            <person name="Busche T."/>
            <person name="Kalinowski J."/>
            <person name="Wittmann C."/>
        </authorList>
    </citation>
    <scope>NUCLEOTIDE SEQUENCE [LARGE SCALE GENOMIC DNA]</scope>
    <source>
        <strain evidence="10 11">R7</strain>
    </source>
</reference>